<sequence length="385" mass="43371">MPSTIKKTLTSFPKKVLRRILRHLGEDDLSALAATCRIAVRIVRHTVLMSAVRFRKINEMVSPPGSGCIAGPTRVALNNLSIELISVIIGNLGPMRMISFSRTCRKYRAAYLTHIHSETKKEISRFDIDPEDLMRALLKTGGIVVGSIPIRVLTGGNFKPSDLDIIVPASAEDTIKVLIATKFGYSSTGSEVLKGVNPSLRVEHTFRKKSLVIKIRVAKGENAVVPVMLSHSTIAMNYISPWGIFSAYPQLTLANRALFNHYTDDEFGDSLGINYRRVVEIFDKYSNRGIQFAMDASPWYNTSAHKCYSSSLCTHTIRTLYDKGSIFIRFPGREHQRKYLSNVIRYNERHTVVWSLGGNYCNQADIFHRAFSISQRVFPEYANLY</sequence>
<dbReference type="AlphaFoldDB" id="A0AAD6SB78"/>
<evidence type="ECO:0000313" key="3">
    <source>
        <dbReference type="Proteomes" id="UP001218188"/>
    </source>
</evidence>
<protein>
    <recommendedName>
        <fullName evidence="1">F-box domain-containing protein</fullName>
    </recommendedName>
</protein>
<dbReference type="Proteomes" id="UP001218188">
    <property type="component" value="Unassembled WGS sequence"/>
</dbReference>
<organism evidence="2 3">
    <name type="scientific">Mycena alexandri</name>
    <dbReference type="NCBI Taxonomy" id="1745969"/>
    <lineage>
        <taxon>Eukaryota</taxon>
        <taxon>Fungi</taxon>
        <taxon>Dikarya</taxon>
        <taxon>Basidiomycota</taxon>
        <taxon>Agaricomycotina</taxon>
        <taxon>Agaricomycetes</taxon>
        <taxon>Agaricomycetidae</taxon>
        <taxon>Agaricales</taxon>
        <taxon>Marasmiineae</taxon>
        <taxon>Mycenaceae</taxon>
        <taxon>Mycena</taxon>
    </lineage>
</organism>
<reference evidence="2" key="1">
    <citation type="submission" date="2023-03" db="EMBL/GenBank/DDBJ databases">
        <title>Massive genome expansion in bonnet fungi (Mycena s.s.) driven by repeated elements and novel gene families across ecological guilds.</title>
        <authorList>
            <consortium name="Lawrence Berkeley National Laboratory"/>
            <person name="Harder C.B."/>
            <person name="Miyauchi S."/>
            <person name="Viragh M."/>
            <person name="Kuo A."/>
            <person name="Thoen E."/>
            <person name="Andreopoulos B."/>
            <person name="Lu D."/>
            <person name="Skrede I."/>
            <person name="Drula E."/>
            <person name="Henrissat B."/>
            <person name="Morin E."/>
            <person name="Kohler A."/>
            <person name="Barry K."/>
            <person name="LaButti K."/>
            <person name="Morin E."/>
            <person name="Salamov A."/>
            <person name="Lipzen A."/>
            <person name="Mereny Z."/>
            <person name="Hegedus B."/>
            <person name="Baldrian P."/>
            <person name="Stursova M."/>
            <person name="Weitz H."/>
            <person name="Taylor A."/>
            <person name="Grigoriev I.V."/>
            <person name="Nagy L.G."/>
            <person name="Martin F."/>
            <person name="Kauserud H."/>
        </authorList>
    </citation>
    <scope>NUCLEOTIDE SEQUENCE</scope>
    <source>
        <strain evidence="2">CBHHK200</strain>
    </source>
</reference>
<evidence type="ECO:0000259" key="1">
    <source>
        <dbReference type="PROSITE" id="PS50181"/>
    </source>
</evidence>
<dbReference type="EMBL" id="JARJCM010000168">
    <property type="protein sequence ID" value="KAJ7024538.1"/>
    <property type="molecule type" value="Genomic_DNA"/>
</dbReference>
<keyword evidence="3" id="KW-1185">Reference proteome</keyword>
<proteinExistence type="predicted"/>
<name>A0AAD6SB78_9AGAR</name>
<feature type="domain" description="F-box" evidence="1">
    <location>
        <begin position="6"/>
        <end position="57"/>
    </location>
</feature>
<comment type="caution">
    <text evidence="2">The sequence shown here is derived from an EMBL/GenBank/DDBJ whole genome shotgun (WGS) entry which is preliminary data.</text>
</comment>
<dbReference type="PROSITE" id="PS50181">
    <property type="entry name" value="FBOX"/>
    <property type="match status" value="1"/>
</dbReference>
<accession>A0AAD6SB78</accession>
<dbReference type="InterPro" id="IPR001810">
    <property type="entry name" value="F-box_dom"/>
</dbReference>
<evidence type="ECO:0000313" key="2">
    <source>
        <dbReference type="EMBL" id="KAJ7024538.1"/>
    </source>
</evidence>
<gene>
    <name evidence="2" type="ORF">C8F04DRAFT_1192350</name>
</gene>